<dbReference type="OrthoDB" id="1744683at2759"/>
<dbReference type="EMBL" id="JAAMPC010000006">
    <property type="protein sequence ID" value="KAG2308168.1"/>
    <property type="molecule type" value="Genomic_DNA"/>
</dbReference>
<evidence type="ECO:0000259" key="1">
    <source>
        <dbReference type="Pfam" id="PF13966"/>
    </source>
</evidence>
<dbReference type="AlphaFoldDB" id="A0A8X8AP20"/>
<proteinExistence type="predicted"/>
<organism evidence="2 3">
    <name type="scientific">Brassica carinata</name>
    <name type="common">Ethiopian mustard</name>
    <name type="synonym">Abyssinian cabbage</name>
    <dbReference type="NCBI Taxonomy" id="52824"/>
    <lineage>
        <taxon>Eukaryota</taxon>
        <taxon>Viridiplantae</taxon>
        <taxon>Streptophyta</taxon>
        <taxon>Embryophyta</taxon>
        <taxon>Tracheophyta</taxon>
        <taxon>Spermatophyta</taxon>
        <taxon>Magnoliopsida</taxon>
        <taxon>eudicotyledons</taxon>
        <taxon>Gunneridae</taxon>
        <taxon>Pentapetalae</taxon>
        <taxon>rosids</taxon>
        <taxon>malvids</taxon>
        <taxon>Brassicales</taxon>
        <taxon>Brassicaceae</taxon>
        <taxon>Brassiceae</taxon>
        <taxon>Brassica</taxon>
    </lineage>
</organism>
<evidence type="ECO:0000313" key="3">
    <source>
        <dbReference type="Proteomes" id="UP000886595"/>
    </source>
</evidence>
<sequence>MIVGLPVLASVGDALSGEGWWLDRSRSRNPVILYIKQCLLDPSPILSSEEDDVYVWRPNGVLSSGSFSTAETWSVLHLPGPQVLWHKSVWFTGRVPKQAFLTWVAVRDRLSTRDRLLCWGLHIPAVCVLCNRGDETRQHLFFDCTYSSEVWCYFTTRLHLSPPTDFEEVLR</sequence>
<protein>
    <recommendedName>
        <fullName evidence="1">Reverse transcriptase zinc-binding domain-containing protein</fullName>
    </recommendedName>
</protein>
<dbReference type="InterPro" id="IPR026960">
    <property type="entry name" value="RVT-Znf"/>
</dbReference>
<dbReference type="Proteomes" id="UP000886595">
    <property type="component" value="Unassembled WGS sequence"/>
</dbReference>
<feature type="domain" description="Reverse transcriptase zinc-binding" evidence="1">
    <location>
        <begin position="67"/>
        <end position="151"/>
    </location>
</feature>
<dbReference type="Pfam" id="PF13966">
    <property type="entry name" value="zf-RVT"/>
    <property type="match status" value="1"/>
</dbReference>
<accession>A0A8X8AP20</accession>
<name>A0A8X8AP20_BRACI</name>
<comment type="caution">
    <text evidence="2">The sequence shown here is derived from an EMBL/GenBank/DDBJ whole genome shotgun (WGS) entry which is preliminary data.</text>
</comment>
<evidence type="ECO:0000313" key="2">
    <source>
        <dbReference type="EMBL" id="KAG2308168.1"/>
    </source>
</evidence>
<reference evidence="2 3" key="1">
    <citation type="submission" date="2020-02" db="EMBL/GenBank/DDBJ databases">
        <authorList>
            <person name="Ma Q."/>
            <person name="Huang Y."/>
            <person name="Song X."/>
            <person name="Pei D."/>
        </authorList>
    </citation>
    <scope>NUCLEOTIDE SEQUENCE [LARGE SCALE GENOMIC DNA]</scope>
    <source>
        <strain evidence="2">Sxm20200214</strain>
        <tissue evidence="2">Leaf</tissue>
    </source>
</reference>
<gene>
    <name evidence="2" type="ORF">Bca52824_027916</name>
</gene>
<keyword evidence="3" id="KW-1185">Reference proteome</keyword>